<dbReference type="STRING" id="1134435.AC731_006115"/>
<proteinExistence type="predicted"/>
<dbReference type="KEGG" id="thu:AC731_006115"/>
<evidence type="ECO:0000313" key="1">
    <source>
        <dbReference type="EMBL" id="AMO36549.1"/>
    </source>
</evidence>
<reference evidence="2" key="1">
    <citation type="submission" date="2016-03" db="EMBL/GenBank/DDBJ databases">
        <authorList>
            <person name="Ma C."/>
            <person name="Zhou S."/>
            <person name="Yang G."/>
        </authorList>
    </citation>
    <scope>NUCLEOTIDE SEQUENCE [LARGE SCALE GENOMIC DNA]</scope>
    <source>
        <strain evidence="2">SgZ-1</strain>
    </source>
</reference>
<dbReference type="AlphaFoldDB" id="A0A127K3L9"/>
<dbReference type="EMBL" id="CP014646">
    <property type="protein sequence ID" value="AMO36549.1"/>
    <property type="molecule type" value="Genomic_DNA"/>
</dbReference>
<keyword evidence="2" id="KW-1185">Reference proteome</keyword>
<dbReference type="InterPro" id="IPR021332">
    <property type="entry name" value="DUF2944"/>
</dbReference>
<gene>
    <name evidence="1" type="ORF">AC731_006115</name>
</gene>
<evidence type="ECO:0008006" key="3">
    <source>
        <dbReference type="Google" id="ProtNLM"/>
    </source>
</evidence>
<evidence type="ECO:0000313" key="2">
    <source>
        <dbReference type="Proteomes" id="UP000036902"/>
    </source>
</evidence>
<sequence length="185" mass="20171">MSDTLPPWPQVPACYGWLSLDGRGRWRLKAETITHPGLIAFLNAHYTTDDDGCWFVNNGPQRVYVQLDSAPWILRLQPDGRFVTHAGRPAAIEGPIYLDGEGRVFMRTDAGPAALDDRDLAMLIAELRDAAERPADDASLAALLDGRDIDLNWHGQALVFLGNETAATRLGFIADPCPPEPAPGA</sequence>
<protein>
    <recommendedName>
        <fullName evidence="3">DUF2946 domain-containing protein</fullName>
    </recommendedName>
</protein>
<dbReference type="Proteomes" id="UP000036902">
    <property type="component" value="Chromosome"/>
</dbReference>
<name>A0A127K3L9_9RHOO</name>
<accession>A0A127K3L9</accession>
<organism evidence="1 2">
    <name type="scientific">Thauera humireducens</name>
    <dbReference type="NCBI Taxonomy" id="1134435"/>
    <lineage>
        <taxon>Bacteria</taxon>
        <taxon>Pseudomonadati</taxon>
        <taxon>Pseudomonadota</taxon>
        <taxon>Betaproteobacteria</taxon>
        <taxon>Rhodocyclales</taxon>
        <taxon>Zoogloeaceae</taxon>
        <taxon>Thauera</taxon>
    </lineage>
</organism>
<dbReference type="Pfam" id="PF11161">
    <property type="entry name" value="DUF2944"/>
    <property type="match status" value="1"/>
</dbReference>
<dbReference type="RefSeq" id="WP_048704080.1">
    <property type="nucleotide sequence ID" value="NZ_CP014646.1"/>
</dbReference>